<dbReference type="EMBL" id="JAWDJW010010087">
    <property type="protein sequence ID" value="KAK3050944.1"/>
    <property type="molecule type" value="Genomic_DNA"/>
</dbReference>
<comment type="caution">
    <text evidence="1">The sequence shown here is derived from an EMBL/GenBank/DDBJ whole genome shotgun (WGS) entry which is preliminary data.</text>
</comment>
<gene>
    <name evidence="1" type="ORF">LTS18_012515</name>
</gene>
<dbReference type="Proteomes" id="UP001186974">
    <property type="component" value="Unassembled WGS sequence"/>
</dbReference>
<keyword evidence="2" id="KW-1185">Reference proteome</keyword>
<reference evidence="1" key="1">
    <citation type="submission" date="2024-09" db="EMBL/GenBank/DDBJ databases">
        <title>Black Yeasts Isolated from many extreme environments.</title>
        <authorList>
            <person name="Coleine C."/>
            <person name="Stajich J.E."/>
            <person name="Selbmann L."/>
        </authorList>
    </citation>
    <scope>NUCLEOTIDE SEQUENCE</scope>
    <source>
        <strain evidence="1">CCFEE 5737</strain>
    </source>
</reference>
<protein>
    <submittedName>
        <fullName evidence="1">Uncharacterized protein</fullName>
    </submittedName>
</protein>
<evidence type="ECO:0000313" key="1">
    <source>
        <dbReference type="EMBL" id="KAK3050944.1"/>
    </source>
</evidence>
<organism evidence="1 2">
    <name type="scientific">Coniosporium uncinatum</name>
    <dbReference type="NCBI Taxonomy" id="93489"/>
    <lineage>
        <taxon>Eukaryota</taxon>
        <taxon>Fungi</taxon>
        <taxon>Dikarya</taxon>
        <taxon>Ascomycota</taxon>
        <taxon>Pezizomycotina</taxon>
        <taxon>Dothideomycetes</taxon>
        <taxon>Dothideomycetes incertae sedis</taxon>
        <taxon>Coniosporium</taxon>
    </lineage>
</organism>
<evidence type="ECO:0000313" key="2">
    <source>
        <dbReference type="Proteomes" id="UP001186974"/>
    </source>
</evidence>
<accession>A0ACC3CXS8</accession>
<name>A0ACC3CXS8_9PEZI</name>
<feature type="non-terminal residue" evidence="1">
    <location>
        <position position="354"/>
    </location>
</feature>
<proteinExistence type="predicted"/>
<sequence length="354" mass="40456">MHTASHLSHNSTLVAGRESVGWVLESPGRGTLTLIVSSAFTTFLCTWVVIHPRVTRRPLHRILHKVVLFLKAIIAPEFIAVEGLQEWSQARKMVKRCEDMGVNDMKLVHAFYIGMLALRYRTDTGDKVLWPNQYQWLLEERLVNWKDHDAWGLSEENIHDKSNADSTVKVFALLQVLWFVAQCIMRAVHHLPLSQIESMTLSYVPLFAVTYFFWWTKPKDVLTPSVVDLPAMTLEQKSVFEAMAISNAFDGERVGQRDSLWKIWKLTPRVFEKEAMDKATRETMQEDNLSLECQKTARVDSEEVDVERGEAQNMATVLKRMATGLGDRHNSNDGGDQFAEELLYGQSAYAKETV</sequence>